<reference evidence="6" key="1">
    <citation type="submission" date="2019-12" db="EMBL/GenBank/DDBJ databases">
        <title>Actinomadura physcomitrii sp. nov., a novel actinomycete isolated from moss [Physcomitrium sphaericum (Ludw) Fuernr].</title>
        <authorList>
            <person name="Zhuang X."/>
        </authorList>
    </citation>
    <scope>NUCLEOTIDE SEQUENCE [LARGE SCALE GENOMIC DNA]</scope>
    <source>
        <strain evidence="6">LD22</strain>
    </source>
</reference>
<evidence type="ECO:0000256" key="2">
    <source>
        <dbReference type="ARBA" id="ARBA00022676"/>
    </source>
</evidence>
<dbReference type="PANTHER" id="PTHR48050">
    <property type="entry name" value="STEROL 3-BETA-GLUCOSYLTRANSFERASE"/>
    <property type="match status" value="1"/>
</dbReference>
<comment type="similarity">
    <text evidence="1">Belongs to the glycosyltransferase 28 family.</text>
</comment>
<proteinExistence type="inferred from homology"/>
<protein>
    <submittedName>
        <fullName evidence="6">DUF1205 domain-containing protein</fullName>
    </submittedName>
</protein>
<dbReference type="GO" id="GO:0017000">
    <property type="term" value="P:antibiotic biosynthetic process"/>
    <property type="evidence" value="ECO:0007669"/>
    <property type="project" value="UniProtKB-ARBA"/>
</dbReference>
<dbReference type="CDD" id="cd03784">
    <property type="entry name" value="GT1_Gtf-like"/>
    <property type="match status" value="1"/>
</dbReference>
<dbReference type="Pfam" id="PF21036">
    <property type="entry name" value="EryCIII-like_N"/>
    <property type="match status" value="1"/>
</dbReference>
<organism evidence="6 7">
    <name type="scientific">Actinomadura physcomitrii</name>
    <dbReference type="NCBI Taxonomy" id="2650748"/>
    <lineage>
        <taxon>Bacteria</taxon>
        <taxon>Bacillati</taxon>
        <taxon>Actinomycetota</taxon>
        <taxon>Actinomycetes</taxon>
        <taxon>Streptosporangiales</taxon>
        <taxon>Thermomonosporaceae</taxon>
        <taxon>Actinomadura</taxon>
    </lineage>
</organism>
<keyword evidence="7" id="KW-1185">Reference proteome</keyword>
<evidence type="ECO:0000259" key="4">
    <source>
        <dbReference type="Pfam" id="PF06722"/>
    </source>
</evidence>
<dbReference type="RefSeq" id="WP_151596188.1">
    <property type="nucleotide sequence ID" value="NZ_WBMS02000021.1"/>
</dbReference>
<dbReference type="PANTHER" id="PTHR48050:SF13">
    <property type="entry name" value="STEROL 3-BETA-GLUCOSYLTRANSFERASE UGT80A2"/>
    <property type="match status" value="1"/>
</dbReference>
<dbReference type="InterPro" id="IPR010610">
    <property type="entry name" value="EryCIII-like_C"/>
</dbReference>
<evidence type="ECO:0000259" key="5">
    <source>
        <dbReference type="Pfam" id="PF21036"/>
    </source>
</evidence>
<comment type="caution">
    <text evidence="6">The sequence shown here is derived from an EMBL/GenBank/DDBJ whole genome shotgun (WGS) entry which is preliminary data.</text>
</comment>
<evidence type="ECO:0000256" key="1">
    <source>
        <dbReference type="ARBA" id="ARBA00006962"/>
    </source>
</evidence>
<evidence type="ECO:0000313" key="6">
    <source>
        <dbReference type="EMBL" id="MWA03645.1"/>
    </source>
</evidence>
<sequence>MRVLMLSTPLATHFTPMVPLAWALRGAGHDVVVAGQPDVTDAAHAAGLTTAVFGDRFHAVDLFRAGLRPGRRPLQEFGEPTPDQLNSTPQVWRNHVAYYLDDYLEFARAYRPNLVVSEQMEFSGRVVGAVLGVPSLQFRWGVDPYTGAGDRLVKLFMGPMCERLGLDDGLPDPDLILDPCPPGLQLPGLPAARPIRPVPYNGTGPLPDWIHEPKGRAHRVCVSLGNQTLALNGVPLLKSIVAALATLPEVEAIVTAATDHHAELGEIPGNVRVVAPTPLTGFLEGCDAIVHHGGSGTSLTACHAGVRQLVLPQIIDQFATARRLVATGAALALDTAREQDDPKVLAERLGALLAGPGHAEAAHRLGVAARGMPAPAALVPALEELAA</sequence>
<dbReference type="Proteomes" id="UP000462055">
    <property type="component" value="Unassembled WGS sequence"/>
</dbReference>
<evidence type="ECO:0000256" key="3">
    <source>
        <dbReference type="ARBA" id="ARBA00022679"/>
    </source>
</evidence>
<dbReference type="SUPFAM" id="SSF53756">
    <property type="entry name" value="UDP-Glycosyltransferase/glycogen phosphorylase"/>
    <property type="match status" value="1"/>
</dbReference>
<dbReference type="Pfam" id="PF06722">
    <property type="entry name" value="EryCIII-like_C"/>
    <property type="match status" value="1"/>
</dbReference>
<feature type="domain" description="Erythromycin biosynthesis protein CIII-like N-terminal" evidence="5">
    <location>
        <begin position="22"/>
        <end position="225"/>
    </location>
</feature>
<keyword evidence="2" id="KW-0328">Glycosyltransferase</keyword>
<dbReference type="AlphaFoldDB" id="A0A6I4MGD8"/>
<name>A0A6I4MGD8_9ACTN</name>
<dbReference type="InterPro" id="IPR002213">
    <property type="entry name" value="UDP_glucos_trans"/>
</dbReference>
<dbReference type="GO" id="GO:0016758">
    <property type="term" value="F:hexosyltransferase activity"/>
    <property type="evidence" value="ECO:0007669"/>
    <property type="project" value="UniProtKB-ARBA"/>
</dbReference>
<feature type="domain" description="Erythromycin biosynthesis protein CIII-like C-terminal" evidence="4">
    <location>
        <begin position="249"/>
        <end position="385"/>
    </location>
</feature>
<gene>
    <name evidence="6" type="ORF">F8568_025330</name>
</gene>
<dbReference type="GO" id="GO:0008194">
    <property type="term" value="F:UDP-glycosyltransferase activity"/>
    <property type="evidence" value="ECO:0007669"/>
    <property type="project" value="InterPro"/>
</dbReference>
<dbReference type="EMBL" id="WBMS02000021">
    <property type="protein sequence ID" value="MWA03645.1"/>
    <property type="molecule type" value="Genomic_DNA"/>
</dbReference>
<accession>A0A6I4MGD8</accession>
<keyword evidence="3" id="KW-0808">Transferase</keyword>
<dbReference type="InterPro" id="IPR048284">
    <property type="entry name" value="EryCIII-like_N"/>
</dbReference>
<evidence type="ECO:0000313" key="7">
    <source>
        <dbReference type="Proteomes" id="UP000462055"/>
    </source>
</evidence>
<dbReference type="InterPro" id="IPR050426">
    <property type="entry name" value="Glycosyltransferase_28"/>
</dbReference>
<dbReference type="Gene3D" id="3.40.50.2000">
    <property type="entry name" value="Glycogen Phosphorylase B"/>
    <property type="match status" value="2"/>
</dbReference>